<dbReference type="EC" id="5.1.3.2" evidence="5 10"/>
<dbReference type="Gene3D" id="3.40.50.720">
    <property type="entry name" value="NAD(P)-binding Rossmann-like Domain"/>
    <property type="match status" value="1"/>
</dbReference>
<protein>
    <recommendedName>
        <fullName evidence="6 10">UDP-glucose 4-epimerase</fullName>
        <ecNumber evidence="5 10">5.1.3.2</ecNumber>
    </recommendedName>
</protein>
<comment type="subunit">
    <text evidence="10">Homodimer.</text>
</comment>
<keyword evidence="13" id="KW-1185">Reference proteome</keyword>
<evidence type="ECO:0000313" key="13">
    <source>
        <dbReference type="Proteomes" id="UP001169027"/>
    </source>
</evidence>
<dbReference type="PANTHER" id="PTHR43725:SF47">
    <property type="entry name" value="UDP-GLUCOSE 4-EPIMERASE"/>
    <property type="match status" value="1"/>
</dbReference>
<comment type="similarity">
    <text evidence="4 10">Belongs to the NAD(P)-dependent epimerase/dehydratase family.</text>
</comment>
<dbReference type="CDD" id="cd05247">
    <property type="entry name" value="UDP_G4E_1_SDR_e"/>
    <property type="match status" value="1"/>
</dbReference>
<keyword evidence="9 10" id="KW-0413">Isomerase</keyword>
<organism evidence="12 13">
    <name type="scientific">Variovorax ginsengisoli</name>
    <dbReference type="NCBI Taxonomy" id="363844"/>
    <lineage>
        <taxon>Bacteria</taxon>
        <taxon>Pseudomonadati</taxon>
        <taxon>Pseudomonadota</taxon>
        <taxon>Betaproteobacteria</taxon>
        <taxon>Burkholderiales</taxon>
        <taxon>Comamonadaceae</taxon>
        <taxon>Variovorax</taxon>
    </lineage>
</organism>
<dbReference type="Proteomes" id="UP001169027">
    <property type="component" value="Unassembled WGS sequence"/>
</dbReference>
<keyword evidence="8" id="KW-0299">Galactose metabolism</keyword>
<comment type="catalytic activity">
    <reaction evidence="1 10">
        <text>UDP-alpha-D-glucose = UDP-alpha-D-galactose</text>
        <dbReference type="Rhea" id="RHEA:22168"/>
        <dbReference type="ChEBI" id="CHEBI:58885"/>
        <dbReference type="ChEBI" id="CHEBI:66914"/>
        <dbReference type="EC" id="5.1.3.2"/>
    </reaction>
</comment>
<evidence type="ECO:0000256" key="7">
    <source>
        <dbReference type="ARBA" id="ARBA00023027"/>
    </source>
</evidence>
<dbReference type="NCBIfam" id="TIGR01179">
    <property type="entry name" value="galE"/>
    <property type="match status" value="1"/>
</dbReference>
<comment type="caution">
    <text evidence="12">The sequence shown here is derived from an EMBL/GenBank/DDBJ whole genome shotgun (WGS) entry which is preliminary data.</text>
</comment>
<dbReference type="GO" id="GO:0003978">
    <property type="term" value="F:UDP-glucose 4-epimerase activity"/>
    <property type="evidence" value="ECO:0007669"/>
    <property type="project" value="UniProtKB-EC"/>
</dbReference>
<keyword evidence="10" id="KW-0119">Carbohydrate metabolism</keyword>
<proteinExistence type="inferred from homology"/>
<dbReference type="InterPro" id="IPR001509">
    <property type="entry name" value="Epimerase_deHydtase"/>
</dbReference>
<evidence type="ECO:0000256" key="8">
    <source>
        <dbReference type="ARBA" id="ARBA00023144"/>
    </source>
</evidence>
<reference evidence="12" key="1">
    <citation type="submission" date="2023-06" db="EMBL/GenBank/DDBJ databases">
        <authorList>
            <person name="Jiang Y."/>
            <person name="Liu Q."/>
        </authorList>
    </citation>
    <scope>NUCLEOTIDE SEQUENCE</scope>
    <source>
        <strain evidence="12">CGMCC 1.12090</strain>
    </source>
</reference>
<comment type="pathway">
    <text evidence="3 10">Carbohydrate metabolism; galactose metabolism.</text>
</comment>
<dbReference type="Gene3D" id="3.90.25.10">
    <property type="entry name" value="UDP-galactose 4-epimerase, domain 1"/>
    <property type="match status" value="1"/>
</dbReference>
<name>A0ABT8SCV2_9BURK</name>
<evidence type="ECO:0000256" key="2">
    <source>
        <dbReference type="ARBA" id="ARBA00001911"/>
    </source>
</evidence>
<evidence type="ECO:0000256" key="5">
    <source>
        <dbReference type="ARBA" id="ARBA00013189"/>
    </source>
</evidence>
<evidence type="ECO:0000256" key="6">
    <source>
        <dbReference type="ARBA" id="ARBA00018569"/>
    </source>
</evidence>
<evidence type="ECO:0000256" key="10">
    <source>
        <dbReference type="RuleBase" id="RU366046"/>
    </source>
</evidence>
<dbReference type="InterPro" id="IPR036291">
    <property type="entry name" value="NAD(P)-bd_dom_sf"/>
</dbReference>
<accession>A0ABT8SCV2</accession>
<evidence type="ECO:0000256" key="4">
    <source>
        <dbReference type="ARBA" id="ARBA00007637"/>
    </source>
</evidence>
<evidence type="ECO:0000256" key="9">
    <source>
        <dbReference type="ARBA" id="ARBA00023235"/>
    </source>
</evidence>
<dbReference type="PANTHER" id="PTHR43725">
    <property type="entry name" value="UDP-GLUCOSE 4-EPIMERASE"/>
    <property type="match status" value="1"/>
</dbReference>
<evidence type="ECO:0000256" key="3">
    <source>
        <dbReference type="ARBA" id="ARBA00004947"/>
    </source>
</evidence>
<dbReference type="SUPFAM" id="SSF51735">
    <property type="entry name" value="NAD(P)-binding Rossmann-fold domains"/>
    <property type="match status" value="1"/>
</dbReference>
<dbReference type="NCBIfam" id="NF007956">
    <property type="entry name" value="PRK10675.1"/>
    <property type="match status" value="1"/>
</dbReference>
<dbReference type="Pfam" id="PF01370">
    <property type="entry name" value="Epimerase"/>
    <property type="match status" value="1"/>
</dbReference>
<dbReference type="RefSeq" id="WP_301814923.1">
    <property type="nucleotide sequence ID" value="NZ_JAUJZH010000031.1"/>
</dbReference>
<evidence type="ECO:0000313" key="12">
    <source>
        <dbReference type="EMBL" id="MDO1536731.1"/>
    </source>
</evidence>
<sequence length="339" mass="36406">MSPTILVTGGAGFIGSHTCVALAAAGYVPLVLDNLGNSDVRVFERLARIIGEAPRFVEGDVRDRALLDRLFAEQPIAGVIHFAGLKAVGDSVADPLAYYDNNVHGSFVLAAAMQAAGVRTLIFSSSATVYGEPDHSPIPEDAPRRPANPYGRSKLMVEEALGDLQRSDPTWRIALLRYFNPVGAHESGLIGEHPQGRPNNLMPFVSQVAVGLRDKLAVHGGDYPTPDGTGVRDYVHVMDLAEGHVAALRHAESQPGLATLNLGTGRGASVLEVVKAFERACGRPIPYEIGERRPGDVPAYWGDPALAQATLGWTARRGLDQMCADSWRWQQANPRGYES</sequence>
<evidence type="ECO:0000256" key="1">
    <source>
        <dbReference type="ARBA" id="ARBA00000083"/>
    </source>
</evidence>
<comment type="cofactor">
    <cofactor evidence="2 10">
        <name>NAD(+)</name>
        <dbReference type="ChEBI" id="CHEBI:57540"/>
    </cofactor>
</comment>
<dbReference type="EMBL" id="JAUKVY010000031">
    <property type="protein sequence ID" value="MDO1536731.1"/>
    <property type="molecule type" value="Genomic_DNA"/>
</dbReference>
<evidence type="ECO:0000259" key="11">
    <source>
        <dbReference type="Pfam" id="PF01370"/>
    </source>
</evidence>
<dbReference type="InterPro" id="IPR005886">
    <property type="entry name" value="UDP_G4E"/>
</dbReference>
<keyword evidence="7 10" id="KW-0520">NAD</keyword>
<feature type="domain" description="NAD-dependent epimerase/dehydratase" evidence="11">
    <location>
        <begin position="5"/>
        <end position="263"/>
    </location>
</feature>
<gene>
    <name evidence="12" type="primary">galE</name>
    <name evidence="12" type="ORF">Q2T77_31130</name>
</gene>